<keyword evidence="2" id="KW-0732">Signal</keyword>
<evidence type="ECO:0000256" key="2">
    <source>
        <dbReference type="SAM" id="SignalP"/>
    </source>
</evidence>
<accession>A0A2N3Y272</accession>
<dbReference type="EMBL" id="PJNB01000001">
    <property type="protein sequence ID" value="PKW17002.1"/>
    <property type="molecule type" value="Genomic_DNA"/>
</dbReference>
<dbReference type="CDD" id="cd05829">
    <property type="entry name" value="Sortase_F"/>
    <property type="match status" value="1"/>
</dbReference>
<gene>
    <name evidence="3" type="ORF">A8926_4917</name>
</gene>
<keyword evidence="4" id="KW-1185">Reference proteome</keyword>
<dbReference type="GO" id="GO:0016787">
    <property type="term" value="F:hydrolase activity"/>
    <property type="evidence" value="ECO:0007669"/>
    <property type="project" value="UniProtKB-KW"/>
</dbReference>
<protein>
    <submittedName>
        <fullName evidence="3">Sortase family protein</fullName>
    </submittedName>
</protein>
<dbReference type="Pfam" id="PF04203">
    <property type="entry name" value="Sortase"/>
    <property type="match status" value="1"/>
</dbReference>
<evidence type="ECO:0000313" key="3">
    <source>
        <dbReference type="EMBL" id="PKW17002.1"/>
    </source>
</evidence>
<proteinExistence type="predicted"/>
<organism evidence="3 4">
    <name type="scientific">Saccharopolyspora spinosa</name>
    <dbReference type="NCBI Taxonomy" id="60894"/>
    <lineage>
        <taxon>Bacteria</taxon>
        <taxon>Bacillati</taxon>
        <taxon>Actinomycetota</taxon>
        <taxon>Actinomycetes</taxon>
        <taxon>Pseudonocardiales</taxon>
        <taxon>Pseudonocardiaceae</taxon>
        <taxon>Saccharopolyspora</taxon>
    </lineage>
</organism>
<reference evidence="3" key="1">
    <citation type="submission" date="2017-12" db="EMBL/GenBank/DDBJ databases">
        <title>Sequencing the genomes of 1000 Actinobacteria strains.</title>
        <authorList>
            <person name="Klenk H.-P."/>
        </authorList>
    </citation>
    <scope>NUCLEOTIDE SEQUENCE [LARGE SCALE GENOMIC DNA]</scope>
    <source>
        <strain evidence="3">DSM 44228</strain>
    </source>
</reference>
<dbReference type="STRING" id="994479.GCA_000194155_01514"/>
<dbReference type="SUPFAM" id="SSF63817">
    <property type="entry name" value="Sortase"/>
    <property type="match status" value="1"/>
</dbReference>
<dbReference type="Gene3D" id="2.40.260.10">
    <property type="entry name" value="Sortase"/>
    <property type="match status" value="1"/>
</dbReference>
<name>A0A2N3Y272_SACSN</name>
<dbReference type="AlphaFoldDB" id="A0A2N3Y272"/>
<dbReference type="InterPro" id="IPR005754">
    <property type="entry name" value="Sortase"/>
</dbReference>
<evidence type="ECO:0000313" key="4">
    <source>
        <dbReference type="Proteomes" id="UP000233786"/>
    </source>
</evidence>
<dbReference type="RefSeq" id="WP_029535071.1">
    <property type="nucleotide sequence ID" value="NZ_CP061007.1"/>
</dbReference>
<feature type="chain" id="PRO_5014956693" evidence="2">
    <location>
        <begin position="28"/>
        <end position="196"/>
    </location>
</feature>
<dbReference type="InterPro" id="IPR023365">
    <property type="entry name" value="Sortase_dom-sf"/>
</dbReference>
<dbReference type="Proteomes" id="UP000233786">
    <property type="component" value="Unassembled WGS sequence"/>
</dbReference>
<comment type="caution">
    <text evidence="3">The sequence shown here is derived from an EMBL/GenBank/DDBJ whole genome shotgun (WGS) entry which is preliminary data.</text>
</comment>
<dbReference type="InterPro" id="IPR042001">
    <property type="entry name" value="Sortase_F"/>
</dbReference>
<evidence type="ECO:0000256" key="1">
    <source>
        <dbReference type="ARBA" id="ARBA00022801"/>
    </source>
</evidence>
<keyword evidence="1" id="KW-0378">Hydrolase</keyword>
<feature type="signal peptide" evidence="2">
    <location>
        <begin position="1"/>
        <end position="27"/>
    </location>
</feature>
<dbReference type="NCBIfam" id="NF033748">
    <property type="entry name" value="class_F_sortase"/>
    <property type="match status" value="1"/>
</dbReference>
<sequence>MRAAVLAVWITLLLSAAVAAVFGPAGADSAPPPAAAPAPVVPATSVPGDAHPIGIAIPSIRVASSLVPLGLNADGSVQVPPIETPRQAGWYDGGPGAGEVGPFVVLGHVDSYTEAGVFYGLRDLRTGDRIQVKRRDRSQVTYLVDRIERFPKDKFPTDAVYGDVPRPEIRLITCGGDFDKSRRSYEDNLIVFGHLA</sequence>